<dbReference type="KEGG" id="pbd:PBOR_20900"/>
<dbReference type="HOGENOM" id="CLU_149817_0_0_9"/>
<organism evidence="1 2">
    <name type="scientific">Paenibacillus borealis</name>
    <dbReference type="NCBI Taxonomy" id="160799"/>
    <lineage>
        <taxon>Bacteria</taxon>
        <taxon>Bacillati</taxon>
        <taxon>Bacillota</taxon>
        <taxon>Bacilli</taxon>
        <taxon>Bacillales</taxon>
        <taxon>Paenibacillaceae</taxon>
        <taxon>Paenibacillus</taxon>
    </lineage>
</organism>
<name>A0A089MRJ7_PAEBO</name>
<accession>A0A089MRJ7</accession>
<dbReference type="EMBL" id="CP009285">
    <property type="protein sequence ID" value="AIQ59114.1"/>
    <property type="molecule type" value="Genomic_DNA"/>
</dbReference>
<evidence type="ECO:0000313" key="2">
    <source>
        <dbReference type="Proteomes" id="UP000029518"/>
    </source>
</evidence>
<reference evidence="1" key="1">
    <citation type="submission" date="2014-08" db="EMBL/GenBank/DDBJ databases">
        <title>Comparative genomics of the Paenibacillus odorifer group.</title>
        <authorList>
            <person name="den Bakker H.C."/>
            <person name="Tsai Y.-C.Y.-C."/>
            <person name="Martin N."/>
            <person name="Korlach J."/>
            <person name="Wiedmann M."/>
        </authorList>
    </citation>
    <scope>NUCLEOTIDE SEQUENCE [LARGE SCALE GENOMIC DNA]</scope>
    <source>
        <strain evidence="1">DSM 13188</strain>
    </source>
</reference>
<dbReference type="InterPro" id="IPR011051">
    <property type="entry name" value="RmlC_Cupin_sf"/>
</dbReference>
<dbReference type="Gene3D" id="2.60.120.10">
    <property type="entry name" value="Jelly Rolls"/>
    <property type="match status" value="1"/>
</dbReference>
<sequence length="117" mass="12905">MKIYNFQQESGKPISAFNSDFIISKIIHTGSDAHIGCVYLGHQGVIGYHQATCPQLLLIMNGEGYVRGGEEEFTAVRAGQAVFWEQDEWHETRTDSGMTAIIIESDSLNPAANMTLV</sequence>
<dbReference type="AlphaFoldDB" id="A0A089MRJ7"/>
<dbReference type="OrthoDB" id="3782397at2"/>
<dbReference type="Proteomes" id="UP000029518">
    <property type="component" value="Chromosome"/>
</dbReference>
<keyword evidence="2" id="KW-1185">Reference proteome</keyword>
<dbReference type="RefSeq" id="WP_042214699.1">
    <property type="nucleotide sequence ID" value="NZ_CP009285.1"/>
</dbReference>
<evidence type="ECO:0000313" key="1">
    <source>
        <dbReference type="EMBL" id="AIQ59114.1"/>
    </source>
</evidence>
<dbReference type="SUPFAM" id="SSF51182">
    <property type="entry name" value="RmlC-like cupins"/>
    <property type="match status" value="1"/>
</dbReference>
<protein>
    <submittedName>
        <fullName evidence="1">Cupin</fullName>
    </submittedName>
</protein>
<gene>
    <name evidence="1" type="ORF">PBOR_20900</name>
</gene>
<dbReference type="InterPro" id="IPR014710">
    <property type="entry name" value="RmlC-like_jellyroll"/>
</dbReference>
<proteinExistence type="predicted"/>